<reference evidence="1 2" key="1">
    <citation type="journal article" date="2016" name="Nat. Commun.">
        <title>Thousands of microbial genomes shed light on interconnected biogeochemical processes in an aquifer system.</title>
        <authorList>
            <person name="Anantharaman K."/>
            <person name="Brown C.T."/>
            <person name="Hug L.A."/>
            <person name="Sharon I."/>
            <person name="Castelle C.J."/>
            <person name="Probst A.J."/>
            <person name="Thomas B.C."/>
            <person name="Singh A."/>
            <person name="Wilkins M.J."/>
            <person name="Karaoz U."/>
            <person name="Brodie E.L."/>
            <person name="Williams K.H."/>
            <person name="Hubbard S.S."/>
            <person name="Banfield J.F."/>
        </authorList>
    </citation>
    <scope>NUCLEOTIDE SEQUENCE [LARGE SCALE GENOMIC DNA]</scope>
</reference>
<proteinExistence type="predicted"/>
<gene>
    <name evidence="1" type="ORF">A2538_03330</name>
</gene>
<name>A0A1F6PCL8_9BACT</name>
<dbReference type="Proteomes" id="UP000178254">
    <property type="component" value="Unassembled WGS sequence"/>
</dbReference>
<sequence length="359" mass="41252">MITNTAILSLLPVRPLFGIVLTSIQYINNNMVEGFGGDRRDRSALDIWLDTEFNEQYNRQYETLNKLGLLDILPISGEMGVIGIDNKEYPIPSKELLRQMIESEREKYELKISQGFTRFQLTPLALPVDTLIKIAEEKIKERFKQHKLLATKKNRDEPDELLDLDTDQPIFVWDNWRGSDKNGQCQYYPDNFDQTNHNGHSKQEILDAQTNAKNKGQLVSAGWNAILLEPNLNIPRQGKGQIKGKRKQLETNQTPKEYKNILKTDQQYQHEQGLTSEDWLTLLLIQLEQTGEVIDDYQGKGSADFLIESFYPASVRLGYGYWSRDYRLAYLDGRGPWVQSSGFGLRSAVGLGQKLKFDN</sequence>
<evidence type="ECO:0000313" key="2">
    <source>
        <dbReference type="Proteomes" id="UP000178254"/>
    </source>
</evidence>
<organism evidence="1 2">
    <name type="scientific">Candidatus Magasanikbacteria bacterium RIFOXYD2_FULL_41_14</name>
    <dbReference type="NCBI Taxonomy" id="1798709"/>
    <lineage>
        <taxon>Bacteria</taxon>
        <taxon>Candidatus Magasanikiibacteriota</taxon>
    </lineage>
</organism>
<dbReference type="EMBL" id="MFRE01000019">
    <property type="protein sequence ID" value="OGH93868.1"/>
    <property type="molecule type" value="Genomic_DNA"/>
</dbReference>
<dbReference type="STRING" id="1798709.A2538_03330"/>
<evidence type="ECO:0000313" key="1">
    <source>
        <dbReference type="EMBL" id="OGH93868.1"/>
    </source>
</evidence>
<protein>
    <submittedName>
        <fullName evidence="1">Uncharacterized protein</fullName>
    </submittedName>
</protein>
<comment type="caution">
    <text evidence="1">The sequence shown here is derived from an EMBL/GenBank/DDBJ whole genome shotgun (WGS) entry which is preliminary data.</text>
</comment>
<accession>A0A1F6PCL8</accession>
<dbReference type="AlphaFoldDB" id="A0A1F6PCL8"/>